<comment type="caution">
    <text evidence="1">The sequence shown here is derived from an EMBL/GenBank/DDBJ whole genome shotgun (WGS) entry which is preliminary data.</text>
</comment>
<keyword evidence="2" id="KW-1185">Reference proteome</keyword>
<evidence type="ECO:0008006" key="3">
    <source>
        <dbReference type="Google" id="ProtNLM"/>
    </source>
</evidence>
<evidence type="ECO:0000313" key="2">
    <source>
        <dbReference type="Proteomes" id="UP000540056"/>
    </source>
</evidence>
<evidence type="ECO:0000313" key="1">
    <source>
        <dbReference type="EMBL" id="MBA5746686.1"/>
    </source>
</evidence>
<reference evidence="1 2" key="1">
    <citation type="submission" date="2020-07" db="EMBL/GenBank/DDBJ databases">
        <title>Draft Genome Sequences of Lactobacillales Isolated from the International Space Station.</title>
        <authorList>
            <person name="Bharadwaj A.R."/>
            <person name="Singh N.K."/>
            <person name="Wood J.M."/>
            <person name="Debieu M."/>
            <person name="O'Hara N.B."/>
            <person name="Karouia F."/>
            <person name="Mason C.E."/>
            <person name="Venkateswaran K."/>
        </authorList>
    </citation>
    <scope>NUCLEOTIDE SEQUENCE [LARGE SCALE GENOMIC DNA]</scope>
    <source>
        <strain evidence="1 2">151250015-1-258-55</strain>
    </source>
</reference>
<name>A0ABR5ZYE3_9LACT</name>
<gene>
    <name evidence="1" type="ORF">H3232_05715</name>
</gene>
<organism evidence="1 2">
    <name type="scientific">Aerococcus urinaeequi</name>
    <dbReference type="NCBI Taxonomy" id="51665"/>
    <lineage>
        <taxon>Bacteria</taxon>
        <taxon>Bacillati</taxon>
        <taxon>Bacillota</taxon>
        <taxon>Bacilli</taxon>
        <taxon>Lactobacillales</taxon>
        <taxon>Aerococcaceae</taxon>
        <taxon>Aerococcus</taxon>
    </lineage>
</organism>
<dbReference type="EMBL" id="JACGAN010000008">
    <property type="protein sequence ID" value="MBA5746686.1"/>
    <property type="molecule type" value="Genomic_DNA"/>
</dbReference>
<dbReference type="Proteomes" id="UP000540056">
    <property type="component" value="Unassembled WGS sequence"/>
</dbReference>
<sequence>MRMDRIGDIEKNYFKCPHCQTEYITACIDPSVRKKQLKVKKLYQQLKLLKDEQKIIKKVNQINDLESEIKVDMAEIKNKLADNF</sequence>
<accession>A0ABR5ZYE3</accession>
<protein>
    <recommendedName>
        <fullName evidence="3">Transglycosylase</fullName>
    </recommendedName>
</protein>
<proteinExistence type="predicted"/>
<dbReference type="RefSeq" id="WP_182023396.1">
    <property type="nucleotide sequence ID" value="NZ_JACGAM010000008.1"/>
</dbReference>